<evidence type="ECO:0000313" key="4">
    <source>
        <dbReference type="Proteomes" id="UP001441944"/>
    </source>
</evidence>
<proteinExistence type="predicted"/>
<reference evidence="3 4" key="1">
    <citation type="submission" date="2024-04" db="EMBL/GenBank/DDBJ databases">
        <title>Draft genome sequence of Pseudophaeobacter arcticus NBRC 116598.</title>
        <authorList>
            <person name="Miyakawa T."/>
            <person name="Kusuya Y."/>
            <person name="Miura T."/>
        </authorList>
    </citation>
    <scope>NUCLEOTIDE SEQUENCE [LARGE SCALE GENOMIC DNA]</scope>
    <source>
        <strain evidence="3 4">SU-CL00105</strain>
    </source>
</reference>
<dbReference type="RefSeq" id="WP_353402411.1">
    <property type="nucleotide sequence ID" value="NZ_BAABWU010000023.1"/>
</dbReference>
<dbReference type="PROSITE" id="PS51257">
    <property type="entry name" value="PROKAR_LIPOPROTEIN"/>
    <property type="match status" value="1"/>
</dbReference>
<accession>A0ABQ0ARL7</accession>
<keyword evidence="4" id="KW-1185">Reference proteome</keyword>
<gene>
    <name evidence="3" type="ORF">NBRC116598_39670</name>
</gene>
<evidence type="ECO:0000256" key="1">
    <source>
        <dbReference type="SAM" id="MobiDB-lite"/>
    </source>
</evidence>
<protein>
    <submittedName>
        <fullName evidence="3">Uncharacterized protein</fullName>
    </submittedName>
</protein>
<feature type="signal peptide" evidence="2">
    <location>
        <begin position="1"/>
        <end position="21"/>
    </location>
</feature>
<dbReference type="EMBL" id="BAABWU010000023">
    <property type="protein sequence ID" value="GAA6198522.1"/>
    <property type="molecule type" value="Genomic_DNA"/>
</dbReference>
<feature type="region of interest" description="Disordered" evidence="1">
    <location>
        <begin position="151"/>
        <end position="176"/>
    </location>
</feature>
<comment type="caution">
    <text evidence="3">The sequence shown here is derived from an EMBL/GenBank/DDBJ whole genome shotgun (WGS) entry which is preliminary data.</text>
</comment>
<feature type="compositionally biased region" description="Low complexity" evidence="1">
    <location>
        <begin position="154"/>
        <end position="169"/>
    </location>
</feature>
<sequence length="176" mass="18140">MRRFFSALFGSAVIAVSGASAVGAQSLQSCDWVASAANLVEPWEETSRTYGDGAVRVALLDTGGEPACCSGHLLILSPDPEYGQACHVLSDQPGTGFRQVFLEESNSRYEAGRGLLVTIPVGRFDPDTGGVDRAGIRPVSVRINQASGQVTLEAASAAPTSDPTSAPSSGAQGAKK</sequence>
<evidence type="ECO:0000313" key="3">
    <source>
        <dbReference type="EMBL" id="GAA6198522.1"/>
    </source>
</evidence>
<evidence type="ECO:0000256" key="2">
    <source>
        <dbReference type="SAM" id="SignalP"/>
    </source>
</evidence>
<keyword evidence="2" id="KW-0732">Signal</keyword>
<organism evidence="3 4">
    <name type="scientific">Pseudophaeobacter arcticus</name>
    <dbReference type="NCBI Taxonomy" id="385492"/>
    <lineage>
        <taxon>Bacteria</taxon>
        <taxon>Pseudomonadati</taxon>
        <taxon>Pseudomonadota</taxon>
        <taxon>Alphaproteobacteria</taxon>
        <taxon>Rhodobacterales</taxon>
        <taxon>Paracoccaceae</taxon>
        <taxon>Pseudophaeobacter</taxon>
    </lineage>
</organism>
<feature type="chain" id="PRO_5045628838" evidence="2">
    <location>
        <begin position="22"/>
        <end position="176"/>
    </location>
</feature>
<dbReference type="Proteomes" id="UP001441944">
    <property type="component" value="Unassembled WGS sequence"/>
</dbReference>
<name>A0ABQ0ARL7_9RHOB</name>